<sequence>MDQADKKTQLLNRARLLLSQARYASPINQLLAAFAIEAKDVTETELENICQIVEEHNQKQEEVFATYKAKMETALKKYANIISASQKTPVITPNVIQVGQSK</sequence>
<gene>
    <name evidence="1" type="ORF">UV61_C0007G0010</name>
</gene>
<accession>A0A0G1CMN9</accession>
<evidence type="ECO:0000313" key="2">
    <source>
        <dbReference type="Proteomes" id="UP000034050"/>
    </source>
</evidence>
<reference evidence="1 2" key="1">
    <citation type="journal article" date="2015" name="Nature">
        <title>rRNA introns, odd ribosomes, and small enigmatic genomes across a large radiation of phyla.</title>
        <authorList>
            <person name="Brown C.T."/>
            <person name="Hug L.A."/>
            <person name="Thomas B.C."/>
            <person name="Sharon I."/>
            <person name="Castelle C.J."/>
            <person name="Singh A."/>
            <person name="Wilkins M.J."/>
            <person name="Williams K.H."/>
            <person name="Banfield J.F."/>
        </authorList>
    </citation>
    <scope>NUCLEOTIDE SEQUENCE [LARGE SCALE GENOMIC DNA]</scope>
</reference>
<dbReference type="STRING" id="1618446.UV61_C0007G0010"/>
<dbReference type="AlphaFoldDB" id="A0A0G1CMN9"/>
<name>A0A0G1CMN9_9BACT</name>
<dbReference type="EMBL" id="LCFD01000007">
    <property type="protein sequence ID" value="KKS86752.1"/>
    <property type="molecule type" value="Genomic_DNA"/>
</dbReference>
<organism evidence="1 2">
    <name type="scientific">Candidatus Gottesmanbacteria bacterium GW2011_GWB1_43_11</name>
    <dbReference type="NCBI Taxonomy" id="1618446"/>
    <lineage>
        <taxon>Bacteria</taxon>
        <taxon>Candidatus Gottesmaniibacteriota</taxon>
    </lineage>
</organism>
<protein>
    <submittedName>
        <fullName evidence="1">Uncharacterized protein</fullName>
    </submittedName>
</protein>
<evidence type="ECO:0000313" key="1">
    <source>
        <dbReference type="EMBL" id="KKS86752.1"/>
    </source>
</evidence>
<comment type="caution">
    <text evidence="1">The sequence shown here is derived from an EMBL/GenBank/DDBJ whole genome shotgun (WGS) entry which is preliminary data.</text>
</comment>
<proteinExistence type="predicted"/>
<dbReference type="Proteomes" id="UP000034050">
    <property type="component" value="Unassembled WGS sequence"/>
</dbReference>